<dbReference type="GO" id="GO:0004867">
    <property type="term" value="F:serine-type endopeptidase inhibitor activity"/>
    <property type="evidence" value="ECO:0007669"/>
    <property type="project" value="UniProtKB-KW"/>
</dbReference>
<dbReference type="SMART" id="SM00093">
    <property type="entry name" value="SERPIN"/>
    <property type="match status" value="1"/>
</dbReference>
<keyword evidence="3" id="KW-0722">Serine protease inhibitor</keyword>
<dbReference type="AlphaFoldDB" id="A0A7R9IA85"/>
<comment type="similarity">
    <text evidence="1 4">Belongs to the serpin family.</text>
</comment>
<evidence type="ECO:0000256" key="4">
    <source>
        <dbReference type="RuleBase" id="RU000411"/>
    </source>
</evidence>
<feature type="domain" description="Serpin" evidence="6">
    <location>
        <begin position="41"/>
        <end position="411"/>
    </location>
</feature>
<dbReference type="InterPro" id="IPR023796">
    <property type="entry name" value="Serpin_dom"/>
</dbReference>
<accession>A0A7R9IA85</accession>
<dbReference type="SUPFAM" id="SSF56574">
    <property type="entry name" value="Serpins"/>
    <property type="match status" value="1"/>
</dbReference>
<keyword evidence="2" id="KW-0646">Protease inhibitor</keyword>
<dbReference type="GO" id="GO:0005615">
    <property type="term" value="C:extracellular space"/>
    <property type="evidence" value="ECO:0007669"/>
    <property type="project" value="InterPro"/>
</dbReference>
<dbReference type="PANTHER" id="PTHR11461:SF211">
    <property type="entry name" value="GH10112P-RELATED"/>
    <property type="match status" value="1"/>
</dbReference>
<dbReference type="Gene3D" id="3.30.497.10">
    <property type="entry name" value="Antithrombin, subunit I, domain 2"/>
    <property type="match status" value="1"/>
</dbReference>
<protein>
    <recommendedName>
        <fullName evidence="6">Serpin domain-containing protein</fullName>
    </recommendedName>
</protein>
<dbReference type="EMBL" id="OE000004">
    <property type="protein sequence ID" value="CAD7451842.1"/>
    <property type="molecule type" value="Genomic_DNA"/>
</dbReference>
<evidence type="ECO:0000256" key="5">
    <source>
        <dbReference type="SAM" id="SignalP"/>
    </source>
</evidence>
<sequence length="412" mass="44893">MNILKAILAFAALALVSAHPLDQSAASALQAVAKGTQDFTIALHQVFREDASSNMITSPLSLEVVLGMIAQGAKGTTKTQLQQSLYLPTDDDVAKTGFRQLLAPLKSNGNITLDLADAAFLALDFQLDSTFQKVASDDFKASTTNVDFAGDTSGSVDTVNKWVEDHTNGKITNLVPGMAVVSIQLTGVQLIYANLNPSTKLVLVNAVYFKGLWDVKFNSSLTKKAPFYVDSKTTLETDLMNAYSKFGYAESDELGAKLLELKYKGGDAKLVIILPNDKDGLADLESKLTNLNQVAIINERFVNVTIPKFKIEQTIKYTEILKKLGITQVFSSLADLSGMSVTDNLYLDEVIQKSYIEVNEEGSEAASSTETDIPSSIFEHPVDFVADHQFLFVLQDVKTNAVIFFGRYLTPD</sequence>
<dbReference type="CDD" id="cd19601">
    <property type="entry name" value="serpin42Da-like"/>
    <property type="match status" value="1"/>
</dbReference>
<evidence type="ECO:0000256" key="3">
    <source>
        <dbReference type="ARBA" id="ARBA00022900"/>
    </source>
</evidence>
<feature type="signal peptide" evidence="5">
    <location>
        <begin position="1"/>
        <end position="18"/>
    </location>
</feature>
<evidence type="ECO:0000313" key="7">
    <source>
        <dbReference type="EMBL" id="CAD7451842.1"/>
    </source>
</evidence>
<name>A0A7R9IA85_9NEOP</name>
<organism evidence="7">
    <name type="scientific">Timema tahoe</name>
    <dbReference type="NCBI Taxonomy" id="61484"/>
    <lineage>
        <taxon>Eukaryota</taxon>
        <taxon>Metazoa</taxon>
        <taxon>Ecdysozoa</taxon>
        <taxon>Arthropoda</taxon>
        <taxon>Hexapoda</taxon>
        <taxon>Insecta</taxon>
        <taxon>Pterygota</taxon>
        <taxon>Neoptera</taxon>
        <taxon>Polyneoptera</taxon>
        <taxon>Phasmatodea</taxon>
        <taxon>Timematodea</taxon>
        <taxon>Timematoidea</taxon>
        <taxon>Timematidae</taxon>
        <taxon>Timema</taxon>
    </lineage>
</organism>
<evidence type="ECO:0000259" key="6">
    <source>
        <dbReference type="SMART" id="SM00093"/>
    </source>
</evidence>
<feature type="chain" id="PRO_5031175294" description="Serpin domain-containing protein" evidence="5">
    <location>
        <begin position="19"/>
        <end position="412"/>
    </location>
</feature>
<dbReference type="PANTHER" id="PTHR11461">
    <property type="entry name" value="SERINE PROTEASE INHIBITOR, SERPIN"/>
    <property type="match status" value="1"/>
</dbReference>
<reference evidence="7" key="1">
    <citation type="submission" date="2020-11" db="EMBL/GenBank/DDBJ databases">
        <authorList>
            <person name="Tran Van P."/>
        </authorList>
    </citation>
    <scope>NUCLEOTIDE SEQUENCE</scope>
</reference>
<gene>
    <name evidence="7" type="ORF">TTEB3V08_LOCUS42</name>
</gene>
<dbReference type="InterPro" id="IPR042178">
    <property type="entry name" value="Serpin_sf_1"/>
</dbReference>
<dbReference type="Gene3D" id="2.30.39.10">
    <property type="entry name" value="Alpha-1-antitrypsin, domain 1"/>
    <property type="match status" value="1"/>
</dbReference>
<dbReference type="InterPro" id="IPR036186">
    <property type="entry name" value="Serpin_sf"/>
</dbReference>
<keyword evidence="5" id="KW-0732">Signal</keyword>
<evidence type="ECO:0000256" key="2">
    <source>
        <dbReference type="ARBA" id="ARBA00022690"/>
    </source>
</evidence>
<evidence type="ECO:0000256" key="1">
    <source>
        <dbReference type="ARBA" id="ARBA00009500"/>
    </source>
</evidence>
<dbReference type="InterPro" id="IPR042185">
    <property type="entry name" value="Serpin_sf_2"/>
</dbReference>
<dbReference type="InterPro" id="IPR000215">
    <property type="entry name" value="Serpin_fam"/>
</dbReference>
<proteinExistence type="inferred from homology"/>
<dbReference type="Pfam" id="PF00079">
    <property type="entry name" value="Serpin"/>
    <property type="match status" value="1"/>
</dbReference>